<reference evidence="1 2" key="2">
    <citation type="journal article" date="2015" name="Biomed. Res. Int.">
        <title>Effects of Arsenite Resistance on the Growth and Functional Gene Expression of Leptospirillum ferriphilum and Acidithiobacillus thiooxidans in Pure Culture and Coculture.</title>
        <authorList>
            <person name="Jiang H."/>
            <person name="Liang Y."/>
            <person name="Yin H."/>
            <person name="Xiao Y."/>
            <person name="Guo X."/>
            <person name="Xu Y."/>
            <person name="Hu Q."/>
            <person name="Liu H."/>
            <person name="Liu X."/>
        </authorList>
    </citation>
    <scope>NUCLEOTIDE SEQUENCE [LARGE SCALE GENOMIC DNA]</scope>
    <source>
        <strain evidence="1 2">YSK</strain>
    </source>
</reference>
<evidence type="ECO:0000313" key="1">
    <source>
        <dbReference type="EMBL" id="AIA32012.1"/>
    </source>
</evidence>
<organism evidence="1 2">
    <name type="scientific">Leptospirillum ferriphilum YSK</name>
    <dbReference type="NCBI Taxonomy" id="1441628"/>
    <lineage>
        <taxon>Bacteria</taxon>
        <taxon>Pseudomonadati</taxon>
        <taxon>Nitrospirota</taxon>
        <taxon>Nitrospiria</taxon>
        <taxon>Nitrospirales</taxon>
        <taxon>Nitrospiraceae</taxon>
        <taxon>Leptospirillum</taxon>
    </lineage>
</organism>
<name>A0A059Y3A4_9BACT</name>
<evidence type="ECO:0000313" key="2">
    <source>
        <dbReference type="Proteomes" id="UP000027059"/>
    </source>
</evidence>
<reference evidence="2" key="1">
    <citation type="submission" date="2014-02" db="EMBL/GenBank/DDBJ databases">
        <title>Complete genome sequence and comparative genomic analysis of the nitrogen-fixing bacterium Leptospirillum ferriphilum YSK.</title>
        <authorList>
            <person name="Guo X."/>
            <person name="Yin H."/>
            <person name="Liang Y."/>
            <person name="Hu Q."/>
            <person name="Ma L."/>
            <person name="Xiao Y."/>
            <person name="Zhang X."/>
            <person name="Qiu G."/>
            <person name="Liu X."/>
        </authorList>
    </citation>
    <scope>NUCLEOTIDE SEQUENCE [LARGE SCALE GENOMIC DNA]</scope>
    <source>
        <strain evidence="2">YSK</strain>
    </source>
</reference>
<dbReference type="KEGG" id="lfp:Y981_12010"/>
<dbReference type="AlphaFoldDB" id="A0A059Y3A4"/>
<dbReference type="EMBL" id="CP007243">
    <property type="protein sequence ID" value="AIA32012.1"/>
    <property type="molecule type" value="Genomic_DNA"/>
</dbReference>
<dbReference type="HOGENOM" id="CLU_2917001_0_0_0"/>
<gene>
    <name evidence="1" type="ORF">Y981_12010</name>
</gene>
<dbReference type="Proteomes" id="UP000027059">
    <property type="component" value="Chromosome"/>
</dbReference>
<protein>
    <submittedName>
        <fullName evidence="1">Uncharacterized protein</fullName>
    </submittedName>
</protein>
<keyword evidence="2" id="KW-1185">Reference proteome</keyword>
<sequence length="61" mass="7274">MCPFRFFVDWPKSVEPLTGLKFPFVRKMTDSERATFLHGKYFRPSRKKIPAQHNSPFLFPL</sequence>
<accession>A0A059Y3A4</accession>
<proteinExistence type="predicted"/>